<dbReference type="InterPro" id="IPR008523">
    <property type="entry name" value="DUF805"/>
</dbReference>
<reference evidence="4 6" key="1">
    <citation type="submission" date="2020-01" db="EMBL/GenBank/DDBJ databases">
        <title>The possibility of degradation of plastic by Microbulbifer hydrolyticus IRE-31.</title>
        <authorList>
            <person name="Liu L."/>
        </authorList>
    </citation>
    <scope>NUCLEOTIDE SEQUENCE [LARGE SCALE GENOMIC DNA]</scope>
    <source>
        <strain evidence="4 6">IRE-31</strain>
    </source>
</reference>
<protein>
    <submittedName>
        <fullName evidence="4">DUF805 domain-containing protein</fullName>
    </submittedName>
    <submittedName>
        <fullName evidence="2">Uncharacterized membrane protein YhaH (DUF805 family)</fullName>
    </submittedName>
</protein>
<dbReference type="EMBL" id="JACHHR010000007">
    <property type="protein sequence ID" value="MBB5213245.1"/>
    <property type="molecule type" value="Genomic_DNA"/>
</dbReference>
<evidence type="ECO:0000313" key="4">
    <source>
        <dbReference type="EMBL" id="QHQ38495.1"/>
    </source>
</evidence>
<accession>A0A6P1TD91</accession>
<dbReference type="RefSeq" id="WP_161857829.1">
    <property type="nucleotide sequence ID" value="NZ_CP047491.1"/>
</dbReference>
<dbReference type="Proteomes" id="UP000563601">
    <property type="component" value="Unassembled WGS sequence"/>
</dbReference>
<dbReference type="Proteomes" id="UP000464675">
    <property type="component" value="Chromosome"/>
</dbReference>
<dbReference type="EMBL" id="CP047491">
    <property type="protein sequence ID" value="QHQ38672.1"/>
    <property type="molecule type" value="Genomic_DNA"/>
</dbReference>
<organism evidence="2 7">
    <name type="scientific">Microbulbifer hydrolyticus</name>
    <dbReference type="NCBI Taxonomy" id="48074"/>
    <lineage>
        <taxon>Bacteria</taxon>
        <taxon>Pseudomonadati</taxon>
        <taxon>Pseudomonadota</taxon>
        <taxon>Gammaproteobacteria</taxon>
        <taxon>Cellvibrionales</taxon>
        <taxon>Microbulbiferaceae</taxon>
        <taxon>Microbulbifer</taxon>
    </lineage>
</organism>
<evidence type="ECO:0000313" key="7">
    <source>
        <dbReference type="Proteomes" id="UP000563601"/>
    </source>
</evidence>
<feature type="transmembrane region" description="Helical" evidence="1">
    <location>
        <begin position="83"/>
        <end position="103"/>
    </location>
</feature>
<dbReference type="GO" id="GO:0005886">
    <property type="term" value="C:plasma membrane"/>
    <property type="evidence" value="ECO:0007669"/>
    <property type="project" value="TreeGrafter"/>
</dbReference>
<dbReference type="OrthoDB" id="9812349at2"/>
<name>A0A6P1TD91_9GAMM</name>
<feature type="transmembrane region" description="Helical" evidence="1">
    <location>
        <begin position="53"/>
        <end position="71"/>
    </location>
</feature>
<evidence type="ECO:0000313" key="5">
    <source>
        <dbReference type="EMBL" id="QHQ38672.1"/>
    </source>
</evidence>
<dbReference type="Pfam" id="PF05656">
    <property type="entry name" value="DUF805"/>
    <property type="match status" value="1"/>
</dbReference>
<dbReference type="AlphaFoldDB" id="A0A6P1TD91"/>
<evidence type="ECO:0000313" key="6">
    <source>
        <dbReference type="Proteomes" id="UP000464675"/>
    </source>
</evidence>
<keyword evidence="1" id="KW-0472">Membrane</keyword>
<keyword evidence="1" id="KW-0812">Transmembrane</keyword>
<dbReference type="PANTHER" id="PTHR34980">
    <property type="entry name" value="INNER MEMBRANE PROTEIN-RELATED-RELATED"/>
    <property type="match status" value="1"/>
</dbReference>
<dbReference type="EMBL" id="CP047491">
    <property type="protein sequence ID" value="QHQ38495.1"/>
    <property type="molecule type" value="Genomic_DNA"/>
</dbReference>
<keyword evidence="6" id="KW-1185">Reference proteome</keyword>
<dbReference type="EMBL" id="JACHHR010000006">
    <property type="protein sequence ID" value="MBB5213120.1"/>
    <property type="molecule type" value="Genomic_DNA"/>
</dbReference>
<proteinExistence type="predicted"/>
<gene>
    <name evidence="4" type="ORF">GTQ55_05465</name>
    <name evidence="5" type="ORF">GTQ55_06495</name>
    <name evidence="2" type="ORF">HNQ53_003367</name>
    <name evidence="3" type="ORF">HNQ53_003493</name>
</gene>
<keyword evidence="1" id="KW-1133">Transmembrane helix</keyword>
<evidence type="ECO:0000256" key="1">
    <source>
        <dbReference type="SAM" id="Phobius"/>
    </source>
</evidence>
<evidence type="ECO:0000313" key="3">
    <source>
        <dbReference type="EMBL" id="MBB5213245.1"/>
    </source>
</evidence>
<sequence length="119" mass="12950">MDSPYFSLKGKINRRSYALFGVVVPSIFFFASYTSTLLVNNHLFSLSAGIGEIADYLILFLTAGLVLAPTVKRLHDVGLSGWFCVSVFIPNLGLIPMVLLVFWPGKSTECSESAEGGKL</sequence>
<evidence type="ECO:0000313" key="2">
    <source>
        <dbReference type="EMBL" id="MBB5213120.1"/>
    </source>
</evidence>
<reference evidence="2 7" key="2">
    <citation type="submission" date="2020-08" db="EMBL/GenBank/DDBJ databases">
        <title>Genomic Encyclopedia of Type Strains, Phase IV (KMG-IV): sequencing the most valuable type-strain genomes for metagenomic binning, comparative biology and taxonomic classification.</title>
        <authorList>
            <person name="Goeker M."/>
        </authorList>
    </citation>
    <scope>NUCLEOTIDE SEQUENCE [LARGE SCALE GENOMIC DNA]</scope>
    <source>
        <strain evidence="2 7">DSM 11525</strain>
    </source>
</reference>
<feature type="transmembrane region" description="Helical" evidence="1">
    <location>
        <begin position="16"/>
        <end position="33"/>
    </location>
</feature>